<keyword evidence="1" id="KW-1133">Transmembrane helix</keyword>
<reference evidence="3 4" key="1">
    <citation type="journal article" date="2014" name="Int. J. Syst. Evol. Microbiol.">
        <title>Complete genome sequence of Corynebacterium casei LMG S-19264T (=DSM 44701T), isolated from a smear-ripened cheese.</title>
        <authorList>
            <consortium name="US DOE Joint Genome Institute (JGI-PGF)"/>
            <person name="Walter F."/>
            <person name="Albersmeier A."/>
            <person name="Kalinowski J."/>
            <person name="Ruckert C."/>
        </authorList>
    </citation>
    <scope>NUCLEOTIDE SEQUENCE [LARGE SCALE GENOMIC DNA]</scope>
    <source>
        <strain evidence="3 4">CGMCC 1.15295</strain>
    </source>
</reference>
<evidence type="ECO:0000256" key="1">
    <source>
        <dbReference type="SAM" id="Phobius"/>
    </source>
</evidence>
<feature type="transmembrane region" description="Helical" evidence="1">
    <location>
        <begin position="7"/>
        <end position="26"/>
    </location>
</feature>
<proteinExistence type="predicted"/>
<organism evidence="3 4">
    <name type="scientific">Aquaticitalea lipolytica</name>
    <dbReference type="NCBI Taxonomy" id="1247562"/>
    <lineage>
        <taxon>Bacteria</taxon>
        <taxon>Pseudomonadati</taxon>
        <taxon>Bacteroidota</taxon>
        <taxon>Flavobacteriia</taxon>
        <taxon>Flavobacteriales</taxon>
        <taxon>Flavobacteriaceae</taxon>
        <taxon>Aquaticitalea</taxon>
    </lineage>
</organism>
<dbReference type="Pfam" id="PF04892">
    <property type="entry name" value="VanZ"/>
    <property type="match status" value="1"/>
</dbReference>
<keyword evidence="1" id="KW-0812">Transmembrane</keyword>
<dbReference type="PANTHER" id="PTHR28008">
    <property type="entry name" value="DOMAIN PROTEIN, PUTATIVE (AFU_ORTHOLOGUE AFUA_3G10980)-RELATED"/>
    <property type="match status" value="1"/>
</dbReference>
<dbReference type="PANTHER" id="PTHR28008:SF1">
    <property type="entry name" value="DOMAIN PROTEIN, PUTATIVE (AFU_ORTHOLOGUE AFUA_3G10980)-RELATED"/>
    <property type="match status" value="1"/>
</dbReference>
<gene>
    <name evidence="3" type="ORF">GCM10011531_22440</name>
</gene>
<dbReference type="EMBL" id="BMIC01000005">
    <property type="protein sequence ID" value="GFZ90346.1"/>
    <property type="molecule type" value="Genomic_DNA"/>
</dbReference>
<dbReference type="RefSeq" id="WP_188606482.1">
    <property type="nucleotide sequence ID" value="NZ_BMIC01000005.1"/>
</dbReference>
<evidence type="ECO:0000313" key="3">
    <source>
        <dbReference type="EMBL" id="GFZ90346.1"/>
    </source>
</evidence>
<dbReference type="InterPro" id="IPR006976">
    <property type="entry name" value="VanZ-like"/>
</dbReference>
<evidence type="ECO:0000259" key="2">
    <source>
        <dbReference type="Pfam" id="PF04892"/>
    </source>
</evidence>
<protein>
    <recommendedName>
        <fullName evidence="2">VanZ-like domain-containing protein</fullName>
    </recommendedName>
</protein>
<keyword evidence="1" id="KW-0472">Membrane</keyword>
<dbReference type="Proteomes" id="UP000598120">
    <property type="component" value="Unassembled WGS sequence"/>
</dbReference>
<feature type="transmembrane region" description="Helical" evidence="1">
    <location>
        <begin position="38"/>
        <end position="56"/>
    </location>
</feature>
<dbReference type="AlphaFoldDB" id="A0A8J2XHP7"/>
<feature type="transmembrane region" description="Helical" evidence="1">
    <location>
        <begin position="97"/>
        <end position="114"/>
    </location>
</feature>
<evidence type="ECO:0000313" key="4">
    <source>
        <dbReference type="Proteomes" id="UP000598120"/>
    </source>
</evidence>
<feature type="domain" description="VanZ-like" evidence="2">
    <location>
        <begin position="38"/>
        <end position="113"/>
    </location>
</feature>
<keyword evidence="4" id="KW-1185">Reference proteome</keyword>
<dbReference type="NCBIfam" id="NF037970">
    <property type="entry name" value="vanZ_1"/>
    <property type="match status" value="1"/>
</dbReference>
<comment type="caution">
    <text evidence="3">The sequence shown here is derived from an EMBL/GenBank/DDBJ whole genome shotgun (WGS) entry which is preliminary data.</text>
</comment>
<name>A0A8J2XHP7_9FLAO</name>
<feature type="transmembrane region" description="Helical" evidence="1">
    <location>
        <begin position="63"/>
        <end position="82"/>
    </location>
</feature>
<sequence>MHKYFELLLVVTYSIVLTVASLIRLNKVPSLGSSFDDKIYHFLAYFVLMLLWYNYFRRKTISNTILISASIAIGFGLIIEILQNKITETRVFDLNDLAANTFGVIFAALIITFYRKLKLK</sequence>
<accession>A0A8J2XHP7</accession>